<organism evidence="1 2">
    <name type="scientific">Pandoravirus japonicus</name>
    <dbReference type="NCBI Taxonomy" id="2823154"/>
    <lineage>
        <taxon>Viruses</taxon>
        <taxon>Pandoravirus</taxon>
    </lineage>
</organism>
<protein>
    <submittedName>
        <fullName evidence="1">Uncharacterized protein</fullName>
    </submittedName>
</protein>
<proteinExistence type="predicted"/>
<dbReference type="EMBL" id="LC625835">
    <property type="protein sequence ID" value="BCU02965.1"/>
    <property type="molecule type" value="Genomic_DNA"/>
</dbReference>
<sequence>MNRNADASDRGPAATPPDLDALLARYQRPSTDAVERLIVTAVSDDDADEAAGAVAALCRIAGEDNPRTCGALSRAVIDAAAASDDNGRVGVERALHILCTNLPDIEPVCGVQRDAQAWTRRYLALGARRSPAPLQTLVDVAFALRRIHVARRCALYALYASVAALGDTEEPLPPYGAVGLRDLEQWARRWQAGGSGAEPVVPPLPLVGPIGGMGPARERMFPVVFDVAQATPLRHNDIVALAYTEDPASLYGQLPQTRGQIATSLANAVSRELASRLAAGVLATESSAAVPLPCLDSAINIFLVYPGTRPAVARHFRRDPNDTIDLGVLLRLPDTDEDQDIEDGWGTL</sequence>
<name>A0A811BRC3_9VIRU</name>
<evidence type="ECO:0000313" key="2">
    <source>
        <dbReference type="Proteomes" id="UP001253637"/>
    </source>
</evidence>
<dbReference type="Proteomes" id="UP001253637">
    <property type="component" value="Segment"/>
</dbReference>
<evidence type="ECO:0000313" key="1">
    <source>
        <dbReference type="EMBL" id="BCU02965.1"/>
    </source>
</evidence>
<accession>A0A811BRC3</accession>
<reference evidence="1" key="1">
    <citation type="submission" date="2021-04" db="EMBL/GenBank/DDBJ databases">
        <title>Draft Genome Sequence of Pandoravirus japonicus, Isolated from the Sabaishi River of Niigata, Japan.</title>
        <authorList>
            <person name="Hosokawa N."/>
            <person name="Takahashi H."/>
            <person name="Aoki K."/>
            <person name="Takemura M."/>
        </authorList>
    </citation>
    <scope>NUCLEOTIDE SEQUENCE</scope>
</reference>